<dbReference type="InterPro" id="IPR016181">
    <property type="entry name" value="Acyl_CoA_acyltransferase"/>
</dbReference>
<gene>
    <name evidence="2" type="ORF">LCIT_09620</name>
</gene>
<protein>
    <submittedName>
        <fullName evidence="2">N-acetyltransferase GCN5</fullName>
    </submittedName>
</protein>
<dbReference type="PROSITE" id="PS51186">
    <property type="entry name" value="GNAT"/>
    <property type="match status" value="1"/>
</dbReference>
<comment type="caution">
    <text evidence="2">The sequence shown here is derived from an EMBL/GenBank/DDBJ whole genome shotgun (WGS) entry which is preliminary data.</text>
</comment>
<dbReference type="PANTHER" id="PTHR43792:SF1">
    <property type="entry name" value="N-ACETYLTRANSFERASE DOMAIN-CONTAINING PROTEIN"/>
    <property type="match status" value="1"/>
</dbReference>
<dbReference type="GO" id="GO:0016747">
    <property type="term" value="F:acyltransferase activity, transferring groups other than amino-acyl groups"/>
    <property type="evidence" value="ECO:0007669"/>
    <property type="project" value="InterPro"/>
</dbReference>
<evidence type="ECO:0000259" key="1">
    <source>
        <dbReference type="PROSITE" id="PS51186"/>
    </source>
</evidence>
<dbReference type="SUPFAM" id="SSF55729">
    <property type="entry name" value="Acyl-CoA N-acyltransferases (Nat)"/>
    <property type="match status" value="1"/>
</dbReference>
<keyword evidence="2" id="KW-0808">Transferase</keyword>
<reference evidence="2 3" key="1">
    <citation type="submission" date="2019-04" db="EMBL/GenBank/DDBJ databases">
        <title>A pseudo-fructophilic Leuconostoc citreum strain F192-5 isolated from peel of satsuma mandarin: the first report for isolation and characterization of strain-dependent fructophilic-like characteristics.</title>
        <authorList>
            <person name="Maeno S."/>
            <person name="Tanizawa Y."/>
            <person name="Kajikawa A."/>
            <person name="Kanesaki Y."/>
            <person name="Kubota E."/>
            <person name="Arita M."/>
            <person name="Leon D."/>
            <person name="Endo A."/>
        </authorList>
    </citation>
    <scope>NUCLEOTIDE SEQUENCE [LARGE SCALE GENOMIC DNA]</scope>
    <source>
        <strain evidence="2 3">F192-5</strain>
    </source>
</reference>
<feature type="domain" description="N-acetyltransferase" evidence="1">
    <location>
        <begin position="9"/>
        <end position="159"/>
    </location>
</feature>
<name>A0A5A5TY25_LEUCI</name>
<dbReference type="Pfam" id="PF13302">
    <property type="entry name" value="Acetyltransf_3"/>
    <property type="match status" value="1"/>
</dbReference>
<dbReference type="InterPro" id="IPR000182">
    <property type="entry name" value="GNAT_dom"/>
</dbReference>
<evidence type="ECO:0000313" key="3">
    <source>
        <dbReference type="Proteomes" id="UP000323274"/>
    </source>
</evidence>
<dbReference type="EMBL" id="BJJW01000006">
    <property type="protein sequence ID" value="GDZ83720.1"/>
    <property type="molecule type" value="Genomic_DNA"/>
</dbReference>
<proteinExistence type="predicted"/>
<dbReference type="PANTHER" id="PTHR43792">
    <property type="entry name" value="GNAT FAMILY, PUTATIVE (AFU_ORTHOLOGUE AFUA_3G00765)-RELATED-RELATED"/>
    <property type="match status" value="1"/>
</dbReference>
<sequence>MSNIQTERLIIRPFSDKDAPDLLAYMSQPSVNCFADERIHTLAEAQADIKVRMKDELQFAVATKDNNHLIGHLFAHQEDDEGQDTYSVGWHFNPTYSGQGYATEAADALLNYLFNDKSARRIYAYVEEDNIPSQNLCKRLGMRQEGTFIEFISFVKNPDGTDKYENTQQYAILKKEWQNLT</sequence>
<dbReference type="GeneID" id="61102335"/>
<dbReference type="InterPro" id="IPR051531">
    <property type="entry name" value="N-acetyltransferase"/>
</dbReference>
<dbReference type="RefSeq" id="WP_004899745.1">
    <property type="nucleotide sequence ID" value="NZ_BJJW01000006.1"/>
</dbReference>
<dbReference type="Gene3D" id="3.40.630.30">
    <property type="match status" value="1"/>
</dbReference>
<dbReference type="AlphaFoldDB" id="A0A5A5TY25"/>
<evidence type="ECO:0000313" key="2">
    <source>
        <dbReference type="EMBL" id="GDZ83720.1"/>
    </source>
</evidence>
<organism evidence="2 3">
    <name type="scientific">Leuconostoc citreum</name>
    <dbReference type="NCBI Taxonomy" id="33964"/>
    <lineage>
        <taxon>Bacteria</taxon>
        <taxon>Bacillati</taxon>
        <taxon>Bacillota</taxon>
        <taxon>Bacilli</taxon>
        <taxon>Lactobacillales</taxon>
        <taxon>Lactobacillaceae</taxon>
        <taxon>Leuconostoc</taxon>
    </lineage>
</organism>
<accession>A0A5A5TY25</accession>
<dbReference type="Proteomes" id="UP000323274">
    <property type="component" value="Unassembled WGS sequence"/>
</dbReference>